<evidence type="ECO:0000313" key="1">
    <source>
        <dbReference type="EMBL" id="SHJ63741.1"/>
    </source>
</evidence>
<accession>A0A1M6KXM5</accession>
<protein>
    <submittedName>
        <fullName evidence="1">Uncharacterized protein</fullName>
    </submittedName>
</protein>
<proteinExistence type="predicted"/>
<dbReference type="RefSeq" id="WP_073321422.1">
    <property type="nucleotide sequence ID" value="NZ_FQYP01000013.1"/>
</dbReference>
<reference evidence="2" key="1">
    <citation type="submission" date="2016-11" db="EMBL/GenBank/DDBJ databases">
        <authorList>
            <person name="Varghese N."/>
            <person name="Submissions S."/>
        </authorList>
    </citation>
    <scope>NUCLEOTIDE SEQUENCE [LARGE SCALE GENOMIC DNA]</scope>
    <source>
        <strain evidence="2">DSM 22623</strain>
    </source>
</reference>
<gene>
    <name evidence="1" type="ORF">SAMN04488508_1132</name>
</gene>
<dbReference type="OrthoDB" id="1164322at2"/>
<name>A0A1M6KXM5_9FLAO</name>
<dbReference type="EMBL" id="FQYP01000013">
    <property type="protein sequence ID" value="SHJ63741.1"/>
    <property type="molecule type" value="Genomic_DNA"/>
</dbReference>
<sequence>MLHRILNLNGVKTLDTNQKKTIHGGAWPQTEEDCYRCGGISWIPTPLNGGLCELPWNSPCI</sequence>
<dbReference type="Proteomes" id="UP000184432">
    <property type="component" value="Unassembled WGS sequence"/>
</dbReference>
<dbReference type="AlphaFoldDB" id="A0A1M6KXM5"/>
<organism evidence="1 2">
    <name type="scientific">Aquimarina spongiae</name>
    <dbReference type="NCBI Taxonomy" id="570521"/>
    <lineage>
        <taxon>Bacteria</taxon>
        <taxon>Pseudomonadati</taxon>
        <taxon>Bacteroidota</taxon>
        <taxon>Flavobacteriia</taxon>
        <taxon>Flavobacteriales</taxon>
        <taxon>Flavobacteriaceae</taxon>
        <taxon>Aquimarina</taxon>
    </lineage>
</organism>
<keyword evidence="2" id="KW-1185">Reference proteome</keyword>
<evidence type="ECO:0000313" key="2">
    <source>
        <dbReference type="Proteomes" id="UP000184432"/>
    </source>
</evidence>
<dbReference type="STRING" id="570521.SAMN04488508_1132"/>